<dbReference type="Gene3D" id="3.10.450.50">
    <property type="match status" value="1"/>
</dbReference>
<comment type="caution">
    <text evidence="2">The sequence shown here is derived from an EMBL/GenBank/DDBJ whole genome shotgun (WGS) entry which is preliminary data.</text>
</comment>
<evidence type="ECO:0000259" key="1">
    <source>
        <dbReference type="Pfam" id="PF13577"/>
    </source>
</evidence>
<keyword evidence="3" id="KW-1185">Reference proteome</keyword>
<dbReference type="InterPro" id="IPR037401">
    <property type="entry name" value="SnoaL-like"/>
</dbReference>
<dbReference type="Proteomes" id="UP001081071">
    <property type="component" value="Unassembled WGS sequence"/>
</dbReference>
<dbReference type="InterPro" id="IPR032710">
    <property type="entry name" value="NTF2-like_dom_sf"/>
</dbReference>
<feature type="domain" description="SnoaL-like" evidence="1">
    <location>
        <begin position="10"/>
        <end position="133"/>
    </location>
</feature>
<dbReference type="SUPFAM" id="SSF54427">
    <property type="entry name" value="NTF2-like"/>
    <property type="match status" value="1"/>
</dbReference>
<name>A0ABT4MN81_9NOCA</name>
<dbReference type="Pfam" id="PF13577">
    <property type="entry name" value="SnoaL_4"/>
    <property type="match status" value="1"/>
</dbReference>
<dbReference type="RefSeq" id="WP_269608243.1">
    <property type="nucleotide sequence ID" value="NZ_JAPWIJ010000014.1"/>
</dbReference>
<evidence type="ECO:0000313" key="2">
    <source>
        <dbReference type="EMBL" id="MCZ4521785.1"/>
    </source>
</evidence>
<dbReference type="EMBL" id="JAPWIJ010000014">
    <property type="protein sequence ID" value="MCZ4521785.1"/>
    <property type="molecule type" value="Genomic_DNA"/>
</dbReference>
<organism evidence="2 3">
    <name type="scientific">Rhodococcus ruber</name>
    <dbReference type="NCBI Taxonomy" id="1830"/>
    <lineage>
        <taxon>Bacteria</taxon>
        <taxon>Bacillati</taxon>
        <taxon>Actinomycetota</taxon>
        <taxon>Actinomycetes</taxon>
        <taxon>Mycobacteriales</taxon>
        <taxon>Nocardiaceae</taxon>
        <taxon>Rhodococcus</taxon>
    </lineage>
</organism>
<accession>A0ABT4MN81</accession>
<sequence length="139" mass="15670">MPDPDAGTFAEVQLLYGRQSHAIDSGRATKWAETFTADGVFDSPSYPEPQVGSDQLTAFARRFFDSAADANERRRHVITNIAVDLVSVDELTVDCYLQIVATPRGGETRLVRFTSVRDHVVRVDDRWRIQRRTVSRDDA</sequence>
<reference evidence="2" key="1">
    <citation type="submission" date="2022-12" db="EMBL/GenBank/DDBJ databases">
        <authorList>
            <person name="Krivoruchko A.V."/>
            <person name="Elkin A."/>
        </authorList>
    </citation>
    <scope>NUCLEOTIDE SEQUENCE</scope>
    <source>
        <strain evidence="2">IEGM 1391</strain>
    </source>
</reference>
<gene>
    <name evidence="2" type="ORF">O4220_24970</name>
</gene>
<protein>
    <submittedName>
        <fullName evidence="2">Nuclear transport factor 2 family protein</fullName>
    </submittedName>
</protein>
<proteinExistence type="predicted"/>
<evidence type="ECO:0000313" key="3">
    <source>
        <dbReference type="Proteomes" id="UP001081071"/>
    </source>
</evidence>